<protein>
    <recommendedName>
        <fullName evidence="2 6">Malonyl CoA-acyl carrier protein transacylase</fullName>
        <ecNumber evidence="1 6">2.3.1.39</ecNumber>
    </recommendedName>
</protein>
<dbReference type="EMBL" id="CP117812">
    <property type="protein sequence ID" value="WDE98794.1"/>
    <property type="molecule type" value="Genomic_DNA"/>
</dbReference>
<dbReference type="NCBIfam" id="TIGR00128">
    <property type="entry name" value="fabD"/>
    <property type="match status" value="1"/>
</dbReference>
<evidence type="ECO:0000256" key="4">
    <source>
        <dbReference type="ARBA" id="ARBA00023315"/>
    </source>
</evidence>
<dbReference type="Gene3D" id="3.40.366.10">
    <property type="entry name" value="Malonyl-Coenzyme A Acyl Carrier Protein, domain 2"/>
    <property type="match status" value="1"/>
</dbReference>
<evidence type="ECO:0000313" key="8">
    <source>
        <dbReference type="EMBL" id="WDE98794.1"/>
    </source>
</evidence>
<proteinExistence type="inferred from homology"/>
<evidence type="ECO:0000256" key="6">
    <source>
        <dbReference type="PIRNR" id="PIRNR000446"/>
    </source>
</evidence>
<name>A0ABY7VYC3_9BACT</name>
<dbReference type="EC" id="2.3.1.39" evidence="1 6"/>
<evidence type="ECO:0000256" key="5">
    <source>
        <dbReference type="ARBA" id="ARBA00048462"/>
    </source>
</evidence>
<comment type="similarity">
    <text evidence="6">Belongs to the fabD family.</text>
</comment>
<dbReference type="InterPro" id="IPR014043">
    <property type="entry name" value="Acyl_transferase_dom"/>
</dbReference>
<accession>A0ABY7VYC3</accession>
<keyword evidence="4 6" id="KW-0012">Acyltransferase</keyword>
<dbReference type="PANTHER" id="PTHR42681:SF1">
    <property type="entry name" value="MALONYL-COA-ACYL CARRIER PROTEIN TRANSACYLASE, MITOCHONDRIAL"/>
    <property type="match status" value="1"/>
</dbReference>
<comment type="catalytic activity">
    <reaction evidence="5 6">
        <text>holo-[ACP] + malonyl-CoA = malonyl-[ACP] + CoA</text>
        <dbReference type="Rhea" id="RHEA:41792"/>
        <dbReference type="Rhea" id="RHEA-COMP:9623"/>
        <dbReference type="Rhea" id="RHEA-COMP:9685"/>
        <dbReference type="ChEBI" id="CHEBI:57287"/>
        <dbReference type="ChEBI" id="CHEBI:57384"/>
        <dbReference type="ChEBI" id="CHEBI:64479"/>
        <dbReference type="ChEBI" id="CHEBI:78449"/>
        <dbReference type="EC" id="2.3.1.39"/>
    </reaction>
</comment>
<dbReference type="InterPro" id="IPR016036">
    <property type="entry name" value="Malonyl_transacylase_ACP-bd"/>
</dbReference>
<gene>
    <name evidence="8" type="primary">fabD</name>
    <name evidence="8" type="ORF">PQO03_13205</name>
</gene>
<evidence type="ECO:0000256" key="3">
    <source>
        <dbReference type="ARBA" id="ARBA00022679"/>
    </source>
</evidence>
<dbReference type="InterPro" id="IPR016035">
    <property type="entry name" value="Acyl_Trfase/lysoPLipase"/>
</dbReference>
<dbReference type="InterPro" id="IPR024925">
    <property type="entry name" value="Malonyl_CoA-ACP_transAc"/>
</dbReference>
<organism evidence="8 9">
    <name type="scientific">Lentisphaera profundi</name>
    <dbReference type="NCBI Taxonomy" id="1658616"/>
    <lineage>
        <taxon>Bacteria</taxon>
        <taxon>Pseudomonadati</taxon>
        <taxon>Lentisphaerota</taxon>
        <taxon>Lentisphaeria</taxon>
        <taxon>Lentisphaerales</taxon>
        <taxon>Lentisphaeraceae</taxon>
        <taxon>Lentisphaera</taxon>
    </lineage>
</organism>
<dbReference type="InterPro" id="IPR050858">
    <property type="entry name" value="Mal-CoA-ACP_Trans/PKS_FabD"/>
</dbReference>
<keyword evidence="3 6" id="KW-0808">Transferase</keyword>
<dbReference type="GO" id="GO:0004314">
    <property type="term" value="F:[acyl-carrier-protein] S-malonyltransferase activity"/>
    <property type="evidence" value="ECO:0007669"/>
    <property type="project" value="UniProtKB-EC"/>
</dbReference>
<dbReference type="InterPro" id="IPR001227">
    <property type="entry name" value="Ac_transferase_dom_sf"/>
</dbReference>
<dbReference type="Proteomes" id="UP001214250">
    <property type="component" value="Chromosome 2"/>
</dbReference>
<evidence type="ECO:0000313" key="9">
    <source>
        <dbReference type="Proteomes" id="UP001214250"/>
    </source>
</evidence>
<dbReference type="Gene3D" id="3.30.70.250">
    <property type="entry name" value="Malonyl-CoA ACP transacylase, ACP-binding"/>
    <property type="match status" value="1"/>
</dbReference>
<sequence length="280" mass="30367">MSTAYIFPGQGSQKKGMGAELFDKFSDLVAIADQVLGYSIVELCTEDPREELNKTQFTQPALYVVNALTYLDKIESGETAPAYLAGHSLGEYNALFAAGAYDFETGLKLVQKRGEIMSKVEGGGMAAVLGLDGEKIKETLVESGVEGVDVANFNSPSQTVLSGMKDDIVAAEQAFKDAGAKRYVVLPVSGAFHSRYMEGPREEFRQFVESFNFAEIKTPVISNFEAAPYESARISDLLCSQIAGSVRWVESIRLMKDLGVEEFVECGPGRVLAGLIRQIG</sequence>
<reference evidence="8 9" key="1">
    <citation type="submission" date="2023-02" db="EMBL/GenBank/DDBJ databases">
        <title>Genome sequence of Lentisphaera profundi SAORIC-696.</title>
        <authorList>
            <person name="Kim e."/>
            <person name="Cho J.-C."/>
            <person name="Choi A."/>
            <person name="Kang I."/>
        </authorList>
    </citation>
    <scope>NUCLEOTIDE SEQUENCE [LARGE SCALE GENOMIC DNA]</scope>
    <source>
        <strain evidence="8 9">SAORIC-696</strain>
    </source>
</reference>
<dbReference type="PANTHER" id="PTHR42681">
    <property type="entry name" value="MALONYL-COA-ACYL CARRIER PROTEIN TRANSACYLASE, MITOCHONDRIAL"/>
    <property type="match status" value="1"/>
</dbReference>
<feature type="domain" description="Malonyl-CoA:ACP transacylase (MAT)" evidence="7">
    <location>
        <begin position="6"/>
        <end position="280"/>
    </location>
</feature>
<dbReference type="SUPFAM" id="SSF52151">
    <property type="entry name" value="FabD/lysophospholipase-like"/>
    <property type="match status" value="1"/>
</dbReference>
<dbReference type="Pfam" id="PF00698">
    <property type="entry name" value="Acyl_transf_1"/>
    <property type="match status" value="1"/>
</dbReference>
<dbReference type="PIRSF" id="PIRSF000446">
    <property type="entry name" value="Mct"/>
    <property type="match status" value="1"/>
</dbReference>
<dbReference type="SUPFAM" id="SSF55048">
    <property type="entry name" value="Probable ACP-binding domain of malonyl-CoA ACP transacylase"/>
    <property type="match status" value="1"/>
</dbReference>
<evidence type="ECO:0000259" key="7">
    <source>
        <dbReference type="SMART" id="SM00827"/>
    </source>
</evidence>
<dbReference type="SMART" id="SM00827">
    <property type="entry name" value="PKS_AT"/>
    <property type="match status" value="1"/>
</dbReference>
<evidence type="ECO:0000256" key="2">
    <source>
        <dbReference type="ARBA" id="ARBA00018953"/>
    </source>
</evidence>
<dbReference type="InterPro" id="IPR004410">
    <property type="entry name" value="Malonyl_CoA-ACP_transAc_FabD"/>
</dbReference>
<keyword evidence="9" id="KW-1185">Reference proteome</keyword>
<dbReference type="RefSeq" id="WP_274153663.1">
    <property type="nucleotide sequence ID" value="NZ_CP117812.1"/>
</dbReference>
<evidence type="ECO:0000256" key="1">
    <source>
        <dbReference type="ARBA" id="ARBA00013258"/>
    </source>
</evidence>